<accession>A0A7S2KS70</accession>
<dbReference type="EMBL" id="HBGY01017893">
    <property type="protein sequence ID" value="CAD9585243.1"/>
    <property type="molecule type" value="Transcribed_RNA"/>
</dbReference>
<keyword evidence="1" id="KW-0175">Coiled coil</keyword>
<reference evidence="3" key="1">
    <citation type="submission" date="2021-01" db="EMBL/GenBank/DDBJ databases">
        <authorList>
            <person name="Corre E."/>
            <person name="Pelletier E."/>
            <person name="Niang G."/>
            <person name="Scheremetjew M."/>
            <person name="Finn R."/>
            <person name="Kale V."/>
            <person name="Holt S."/>
            <person name="Cochrane G."/>
            <person name="Meng A."/>
            <person name="Brown T."/>
            <person name="Cohen L."/>
        </authorList>
    </citation>
    <scope>NUCLEOTIDE SEQUENCE</scope>
    <source>
        <strain evidence="3">B650</strain>
    </source>
</reference>
<feature type="region of interest" description="Disordered" evidence="2">
    <location>
        <begin position="1"/>
        <end position="94"/>
    </location>
</feature>
<feature type="coiled-coil region" evidence="1">
    <location>
        <begin position="94"/>
        <end position="125"/>
    </location>
</feature>
<feature type="compositionally biased region" description="Polar residues" evidence="2">
    <location>
        <begin position="79"/>
        <end position="94"/>
    </location>
</feature>
<feature type="compositionally biased region" description="Low complexity" evidence="2">
    <location>
        <begin position="28"/>
        <end position="39"/>
    </location>
</feature>
<name>A0A7S2KS70_9STRA</name>
<proteinExistence type="predicted"/>
<protein>
    <submittedName>
        <fullName evidence="3">Uncharacterized protein</fullName>
    </submittedName>
</protein>
<evidence type="ECO:0000256" key="2">
    <source>
        <dbReference type="SAM" id="MobiDB-lite"/>
    </source>
</evidence>
<gene>
    <name evidence="3" type="ORF">LDAN0321_LOCUS11553</name>
</gene>
<evidence type="ECO:0000256" key="1">
    <source>
        <dbReference type="SAM" id="Coils"/>
    </source>
</evidence>
<evidence type="ECO:0000313" key="3">
    <source>
        <dbReference type="EMBL" id="CAD9585243.1"/>
    </source>
</evidence>
<dbReference type="AlphaFoldDB" id="A0A7S2KS70"/>
<organism evidence="3">
    <name type="scientific">Leptocylindrus danicus</name>
    <dbReference type="NCBI Taxonomy" id="163516"/>
    <lineage>
        <taxon>Eukaryota</taxon>
        <taxon>Sar</taxon>
        <taxon>Stramenopiles</taxon>
        <taxon>Ochrophyta</taxon>
        <taxon>Bacillariophyta</taxon>
        <taxon>Coscinodiscophyceae</taxon>
        <taxon>Chaetocerotophycidae</taxon>
        <taxon>Leptocylindrales</taxon>
        <taxon>Leptocylindraceae</taxon>
        <taxon>Leptocylindrus</taxon>
    </lineage>
</organism>
<sequence length="177" mass="20089">MSQSNHNSKELHRSGTGSSSFHSHRSSRNYNRSSSSLSGDKAPSRRSSLNSSMTERDSSKFMSRRRQSGDTVSKRRDGSLNSSSNGEIKQIESYTNISKTNRKLKREVERMKKKVEADLEKQRLDEFANMHSVAFGENTDCDLRYGHKAGSSRRVIDARRSKDEKAATTTKFVEVEF</sequence>